<evidence type="ECO:0000313" key="1">
    <source>
        <dbReference type="EMBL" id="AFL80151.1"/>
    </source>
</evidence>
<organism evidence="1 2">
    <name type="scientific">Aequorivita sublithincola (strain DSM 14238 / LMG 21431 / ACAM 643 / 9-3)</name>
    <dbReference type="NCBI Taxonomy" id="746697"/>
    <lineage>
        <taxon>Bacteria</taxon>
        <taxon>Pseudomonadati</taxon>
        <taxon>Bacteroidota</taxon>
        <taxon>Flavobacteriia</taxon>
        <taxon>Flavobacteriales</taxon>
        <taxon>Flavobacteriaceae</taxon>
        <taxon>Aequorivita</taxon>
    </lineage>
</organism>
<evidence type="ECO:0000313" key="2">
    <source>
        <dbReference type="Proteomes" id="UP000006049"/>
    </source>
</evidence>
<gene>
    <name evidence="1" type="ordered locus">Aeqsu_0642</name>
</gene>
<dbReference type="Proteomes" id="UP000006049">
    <property type="component" value="Chromosome"/>
</dbReference>
<name>I3YT33_AEQSU</name>
<keyword evidence="2" id="KW-1185">Reference proteome</keyword>
<dbReference type="KEGG" id="asl:Aeqsu_0642"/>
<reference evidence="1 2" key="1">
    <citation type="submission" date="2012-06" db="EMBL/GenBank/DDBJ databases">
        <title>The complete genome of Aequorivita sublithincola DSM 14238.</title>
        <authorList>
            <consortium name="US DOE Joint Genome Institute (JGI-PGF)"/>
            <person name="Lucas S."/>
            <person name="Copeland A."/>
            <person name="Lapidus A."/>
            <person name="Goodwin L."/>
            <person name="Pitluck S."/>
            <person name="Peters L."/>
            <person name="Munk A.C.C."/>
            <person name="Kyrpides N."/>
            <person name="Mavromatis K."/>
            <person name="Pagani I."/>
            <person name="Ivanova N."/>
            <person name="Ovchinnikova G."/>
            <person name="Zeytun A."/>
            <person name="Detter J.C."/>
            <person name="Han C."/>
            <person name="Land M."/>
            <person name="Hauser L."/>
            <person name="Markowitz V."/>
            <person name="Cheng J.-F."/>
            <person name="Hugenholtz P."/>
            <person name="Woyke T."/>
            <person name="Wu D."/>
            <person name="Tindall B."/>
            <person name="Faehnrich R."/>
            <person name="Brambilla E."/>
            <person name="Klenk H.-P."/>
            <person name="Eisen J.A."/>
        </authorList>
    </citation>
    <scope>NUCLEOTIDE SEQUENCE [LARGE SCALE GENOMIC DNA]</scope>
    <source>
        <strain evidence="2">DSM 14238 / LMG 21431 / ACAM 643 / 9-3</strain>
    </source>
</reference>
<dbReference type="STRING" id="746697.Aeqsu_0642"/>
<proteinExistence type="predicted"/>
<dbReference type="EMBL" id="CP003280">
    <property type="protein sequence ID" value="AFL80151.1"/>
    <property type="molecule type" value="Genomic_DNA"/>
</dbReference>
<dbReference type="HOGENOM" id="CLU_3075925_0_0_10"/>
<dbReference type="RefSeq" id="WP_014781409.1">
    <property type="nucleotide sequence ID" value="NC_018013.1"/>
</dbReference>
<sequence length="52" mass="6234">MKRNKILKNFIIMLSDKKNLSIFELQNYENNYNKYLVVEQLTKNNVSETPIV</sequence>
<accession>I3YT33</accession>
<protein>
    <submittedName>
        <fullName evidence="1">Uncharacterized protein</fullName>
    </submittedName>
</protein>
<dbReference type="AlphaFoldDB" id="I3YT33"/>